<dbReference type="STRING" id="655863.F0X8N3"/>
<protein>
    <recommendedName>
        <fullName evidence="6">Protein DOM34 homolog</fullName>
    </recommendedName>
</protein>
<dbReference type="Pfam" id="PF03465">
    <property type="entry name" value="eRF1_3"/>
    <property type="match status" value="1"/>
</dbReference>
<dbReference type="EMBL" id="GL629735">
    <property type="protein sequence ID" value="EFX05818.1"/>
    <property type="molecule type" value="Genomic_DNA"/>
</dbReference>
<keyword evidence="5 6" id="KW-0479">Metal-binding</keyword>
<keyword evidence="9" id="KW-1185">Reference proteome</keyword>
<organism evidence="9">
    <name type="scientific">Grosmannia clavigera (strain kw1407 / UAMH 11150)</name>
    <name type="common">Blue stain fungus</name>
    <name type="synonym">Graphiocladiella clavigera</name>
    <dbReference type="NCBI Taxonomy" id="655863"/>
    <lineage>
        <taxon>Eukaryota</taxon>
        <taxon>Fungi</taxon>
        <taxon>Dikarya</taxon>
        <taxon>Ascomycota</taxon>
        <taxon>Pezizomycotina</taxon>
        <taxon>Sordariomycetes</taxon>
        <taxon>Sordariomycetidae</taxon>
        <taxon>Ophiostomatales</taxon>
        <taxon>Ophiostomataceae</taxon>
        <taxon>Leptographium</taxon>
    </lineage>
</organism>
<dbReference type="GO" id="GO:0070651">
    <property type="term" value="P:nonfunctional rRNA decay"/>
    <property type="evidence" value="ECO:0007669"/>
    <property type="project" value="TreeGrafter"/>
</dbReference>
<dbReference type="AlphaFoldDB" id="F0X8N3"/>
<dbReference type="GO" id="GO:0070481">
    <property type="term" value="P:nuclear-transcribed mRNA catabolic process, non-stop decay"/>
    <property type="evidence" value="ECO:0007669"/>
    <property type="project" value="InterPro"/>
</dbReference>
<evidence type="ECO:0000259" key="7">
    <source>
        <dbReference type="SMART" id="SM01194"/>
    </source>
</evidence>
<dbReference type="SMART" id="SM01194">
    <property type="entry name" value="eRF1_1"/>
    <property type="match status" value="1"/>
</dbReference>
<dbReference type="GeneID" id="25977036"/>
<evidence type="ECO:0000313" key="9">
    <source>
        <dbReference type="Proteomes" id="UP000007796"/>
    </source>
</evidence>
<dbReference type="InterPro" id="IPR038069">
    <property type="entry name" value="Pelota/DOM34_N"/>
</dbReference>
<dbReference type="InterPro" id="IPR058547">
    <property type="entry name" value="Pelota_N"/>
</dbReference>
<dbReference type="InterPro" id="IPR005141">
    <property type="entry name" value="eRF1_2"/>
</dbReference>
<dbReference type="InterPro" id="IPR004405">
    <property type="entry name" value="TF_pelota"/>
</dbReference>
<dbReference type="PANTHER" id="PTHR10853:SF0">
    <property type="entry name" value="PROTEIN PELOTA HOMOLOG"/>
    <property type="match status" value="1"/>
</dbReference>
<dbReference type="Pfam" id="PF03464">
    <property type="entry name" value="eRF1_2"/>
    <property type="match status" value="1"/>
</dbReference>
<dbReference type="Gene3D" id="2.30.30.870">
    <property type="entry name" value="Pelota, domain A"/>
    <property type="match status" value="1"/>
</dbReference>
<dbReference type="RefSeq" id="XP_014175300.1">
    <property type="nucleotide sequence ID" value="XM_014319825.1"/>
</dbReference>
<comment type="subcellular location">
    <subcellularLocation>
        <location evidence="2 6">Cytoplasm</location>
    </subcellularLocation>
</comment>
<dbReference type="InterPro" id="IPR042226">
    <property type="entry name" value="eFR1_2_sf"/>
</dbReference>
<dbReference type="InterPro" id="IPR005140">
    <property type="entry name" value="eRF1_Pelota-like_N"/>
</dbReference>
<comment type="function">
    <text evidence="6">Component of the Dom34-Hbs1 complex, a complex that recognizes stalled ribosomes and triggers the No-Go Decay (NGD) pathway (PubMed:20890290). In the Dom34-Hbs1 complex, dom34 recognizes ribosomes stalled at the 3' end of an mRNA and engages stalled ribosomes by destabilizing mRNA in the mRNA channel. Following ribosome-binding, the Dom34-Hbs1 complex promotes the disassembly of stalled ribosomes, followed by degradation of damaged mRNAs as part of the NGD pathway.</text>
</comment>
<evidence type="ECO:0000256" key="3">
    <source>
        <dbReference type="ARBA" id="ARBA00009504"/>
    </source>
</evidence>
<dbReference type="SUPFAM" id="SSF159065">
    <property type="entry name" value="Dom34/Pelota N-terminal domain-like"/>
    <property type="match status" value="1"/>
</dbReference>
<dbReference type="InParanoid" id="F0X8N3"/>
<evidence type="ECO:0000256" key="5">
    <source>
        <dbReference type="ARBA" id="ARBA00022723"/>
    </source>
</evidence>
<evidence type="ECO:0000256" key="1">
    <source>
        <dbReference type="ARBA" id="ARBA00001968"/>
    </source>
</evidence>
<dbReference type="PANTHER" id="PTHR10853">
    <property type="entry name" value="PELOTA"/>
    <property type="match status" value="1"/>
</dbReference>
<sequence length="414" mass="45398">MQIVKTKSTAEMKAIGEDFIALLPDEPEDMWHANNLIQPRDVIKAHAVRNLVDVTDTGSTTKRRVHTELIIRVETTFFDPVVSSLRVTGSVVADNPYVSKGQRHTLDLELHHPFVLWKSHGWDTVSTEELREAVRQDREGALAAVVMGEGQADICLITDYQTLVKQHVVGSLPKKLTETSEVDAGVLRFYGKMLDTLLRSIDFSSERLLLLASPGFSAQNFRKYMLGEAQARGDKVLKQIAKQAVVVHSSSGKVHALNEVLKSPEVAALLRDTKFRSENQAVDQLLERLRNDDGRVTYGVRPVEKAVQEGAVGAGGGMLLIINSLFRSLDVATRRRYVAIVDKVKADGGEAKILSSDHESGQRLQSLGGIAVITTYPIVDADEDEGENEVGSHVGESNGNQTFATDNAVADLLI</sequence>
<dbReference type="FunFam" id="2.30.30.870:FF:000001">
    <property type="entry name" value="Protein pelota homolog"/>
    <property type="match status" value="1"/>
</dbReference>
<dbReference type="InterPro" id="IPR005142">
    <property type="entry name" value="eRF1_3"/>
</dbReference>
<dbReference type="GO" id="GO:0046872">
    <property type="term" value="F:metal ion binding"/>
    <property type="evidence" value="ECO:0007669"/>
    <property type="project" value="UniProtKB-KW"/>
</dbReference>
<keyword evidence="4 6" id="KW-0963">Cytoplasm</keyword>
<accession>F0X8N3</accession>
<evidence type="ECO:0000313" key="8">
    <source>
        <dbReference type="EMBL" id="EFX05818.1"/>
    </source>
</evidence>
<evidence type="ECO:0000256" key="4">
    <source>
        <dbReference type="ARBA" id="ARBA00022490"/>
    </source>
</evidence>
<dbReference type="GO" id="GO:0032790">
    <property type="term" value="P:ribosome disassembly"/>
    <property type="evidence" value="ECO:0007669"/>
    <property type="project" value="TreeGrafter"/>
</dbReference>
<feature type="domain" description="eRF1/Pelota-like N-terminal" evidence="7">
    <location>
        <begin position="12"/>
        <end position="135"/>
    </location>
</feature>
<gene>
    <name evidence="8" type="ORF">CMQ_3887</name>
</gene>
<dbReference type="OrthoDB" id="10249111at2759"/>
<dbReference type="SUPFAM" id="SSF53137">
    <property type="entry name" value="Translational machinery components"/>
    <property type="match status" value="1"/>
</dbReference>
<dbReference type="Gene3D" id="3.30.420.60">
    <property type="entry name" value="eRF1 domain 2"/>
    <property type="match status" value="1"/>
</dbReference>
<dbReference type="InterPro" id="IPR029064">
    <property type="entry name" value="Ribosomal_eL30-like_sf"/>
</dbReference>
<comment type="cofactor">
    <cofactor evidence="1 6">
        <name>a divalent metal cation</name>
        <dbReference type="ChEBI" id="CHEBI:60240"/>
    </cofactor>
</comment>
<dbReference type="GO" id="GO:0005737">
    <property type="term" value="C:cytoplasm"/>
    <property type="evidence" value="ECO:0007669"/>
    <property type="project" value="UniProtKB-SubCell"/>
</dbReference>
<dbReference type="Pfam" id="PF26356">
    <property type="entry name" value="Pelota_N"/>
    <property type="match status" value="1"/>
</dbReference>
<comment type="similarity">
    <text evidence="3 6">Belongs to the eukaryotic release factor 1 family. Pelota subfamily.</text>
</comment>
<dbReference type="eggNOG" id="KOG2869">
    <property type="taxonomic scope" value="Eukaryota"/>
</dbReference>
<reference evidence="8 9" key="1">
    <citation type="journal article" date="2011" name="Proc. Natl. Acad. Sci. U.S.A.">
        <title>Genome and transcriptome analyses of the mountain pine beetle-fungal symbiont Grosmannia clavigera, a lodgepole pine pathogen.</title>
        <authorList>
            <person name="DiGuistini S."/>
            <person name="Wang Y."/>
            <person name="Liao N.Y."/>
            <person name="Taylor G."/>
            <person name="Tanguay P."/>
            <person name="Feau N."/>
            <person name="Henrissat B."/>
            <person name="Chan S.K."/>
            <person name="Hesse-Orce U."/>
            <person name="Alamouti S.M."/>
            <person name="Tsui C.K.M."/>
            <person name="Docking R.T."/>
            <person name="Levasseur A."/>
            <person name="Haridas S."/>
            <person name="Robertson G."/>
            <person name="Birol I."/>
            <person name="Holt R.A."/>
            <person name="Marra M.A."/>
            <person name="Hamelin R.C."/>
            <person name="Hirst M."/>
            <person name="Jones S.J.M."/>
            <person name="Bohlmann J."/>
            <person name="Breuil C."/>
        </authorList>
    </citation>
    <scope>NUCLEOTIDE SEQUENCE [LARGE SCALE GENOMIC DNA]</scope>
    <source>
        <strain evidence="9">kw1407 / UAMH 11150</strain>
    </source>
</reference>
<dbReference type="NCBIfam" id="TIGR00111">
    <property type="entry name" value="pelota"/>
    <property type="match status" value="1"/>
</dbReference>
<dbReference type="Gene3D" id="3.30.1330.30">
    <property type="match status" value="1"/>
</dbReference>
<evidence type="ECO:0000256" key="2">
    <source>
        <dbReference type="ARBA" id="ARBA00004496"/>
    </source>
</evidence>
<dbReference type="HOGENOM" id="CLU_023334_3_1_1"/>
<evidence type="ECO:0000256" key="6">
    <source>
        <dbReference type="RuleBase" id="RU362019"/>
    </source>
</evidence>
<proteinExistence type="inferred from homology"/>
<dbReference type="FunCoup" id="F0X8N3">
    <property type="interactions" value="490"/>
</dbReference>
<dbReference type="GO" id="GO:0070966">
    <property type="term" value="P:nuclear-transcribed mRNA catabolic process, no-go decay"/>
    <property type="evidence" value="ECO:0007669"/>
    <property type="project" value="InterPro"/>
</dbReference>
<name>F0X8N3_GROCL</name>
<dbReference type="SUPFAM" id="SSF55315">
    <property type="entry name" value="L30e-like"/>
    <property type="match status" value="1"/>
</dbReference>
<dbReference type="FunFam" id="3.30.1330.30:FF:000008">
    <property type="entry name" value="Protein pelota homolog"/>
    <property type="match status" value="1"/>
</dbReference>
<dbReference type="Proteomes" id="UP000007796">
    <property type="component" value="Unassembled WGS sequence"/>
</dbReference>
<dbReference type="GO" id="GO:0071025">
    <property type="term" value="P:RNA surveillance"/>
    <property type="evidence" value="ECO:0007669"/>
    <property type="project" value="InterPro"/>
</dbReference>